<dbReference type="EMBL" id="MGHL01000010">
    <property type="protein sequence ID" value="OGM69682.1"/>
    <property type="molecule type" value="Genomic_DNA"/>
</dbReference>
<protein>
    <recommendedName>
        <fullName evidence="3">BrnT family toxin</fullName>
    </recommendedName>
</protein>
<comment type="caution">
    <text evidence="1">The sequence shown here is derived from an EMBL/GenBank/DDBJ whole genome shotgun (WGS) entry which is preliminary data.</text>
</comment>
<sequence>MQGLPFDISKVEGFEWDKGNLGKNEVKHGVIKDESEQVFLNRPLWIFDDEVHSKSEKRYGALGRTNKGRKLTAFFTVRKNRIRIISIRDQSKKDKKIYQKKEVKQNEKN</sequence>
<dbReference type="Pfam" id="PF04365">
    <property type="entry name" value="BrnT_toxin"/>
    <property type="match status" value="1"/>
</dbReference>
<evidence type="ECO:0000313" key="2">
    <source>
        <dbReference type="Proteomes" id="UP000178429"/>
    </source>
</evidence>
<gene>
    <name evidence="1" type="ORF">A2975_01045</name>
</gene>
<dbReference type="InterPro" id="IPR038573">
    <property type="entry name" value="BrnT_sf"/>
</dbReference>
<dbReference type="Proteomes" id="UP000178429">
    <property type="component" value="Unassembled WGS sequence"/>
</dbReference>
<reference evidence="1 2" key="1">
    <citation type="journal article" date="2016" name="Nat. Commun.">
        <title>Thousands of microbial genomes shed light on interconnected biogeochemical processes in an aquifer system.</title>
        <authorList>
            <person name="Anantharaman K."/>
            <person name="Brown C.T."/>
            <person name="Hug L.A."/>
            <person name="Sharon I."/>
            <person name="Castelle C.J."/>
            <person name="Probst A.J."/>
            <person name="Thomas B.C."/>
            <person name="Singh A."/>
            <person name="Wilkins M.J."/>
            <person name="Karaoz U."/>
            <person name="Brodie E.L."/>
            <person name="Williams K.H."/>
            <person name="Hubbard S.S."/>
            <person name="Banfield J.F."/>
        </authorList>
    </citation>
    <scope>NUCLEOTIDE SEQUENCE [LARGE SCALE GENOMIC DNA]</scope>
</reference>
<evidence type="ECO:0008006" key="3">
    <source>
        <dbReference type="Google" id="ProtNLM"/>
    </source>
</evidence>
<evidence type="ECO:0000313" key="1">
    <source>
        <dbReference type="EMBL" id="OGM69682.1"/>
    </source>
</evidence>
<dbReference type="STRING" id="1802525.A2975_01045"/>
<organism evidence="1 2">
    <name type="scientific">Candidatus Woesebacteria bacterium RIFCSPLOWO2_01_FULL_44_14</name>
    <dbReference type="NCBI Taxonomy" id="1802525"/>
    <lineage>
        <taxon>Bacteria</taxon>
        <taxon>Candidatus Woeseibacteriota</taxon>
    </lineage>
</organism>
<accession>A0A1F8C094</accession>
<dbReference type="AlphaFoldDB" id="A0A1F8C094"/>
<proteinExistence type="predicted"/>
<dbReference type="InterPro" id="IPR007460">
    <property type="entry name" value="BrnT_toxin"/>
</dbReference>
<name>A0A1F8C094_9BACT</name>
<dbReference type="Gene3D" id="3.10.450.530">
    <property type="entry name" value="Ribonuclease toxin, BrnT, of type II toxin-antitoxin system"/>
    <property type="match status" value="1"/>
</dbReference>